<dbReference type="SMART" id="SM00596">
    <property type="entry name" value="PRE_C2HC"/>
    <property type="match status" value="1"/>
</dbReference>
<keyword evidence="5" id="KW-1185">Reference proteome</keyword>
<feature type="domain" description="Pre-C2HC" evidence="3">
    <location>
        <begin position="199"/>
        <end position="268"/>
    </location>
</feature>
<dbReference type="InterPro" id="IPR006579">
    <property type="entry name" value="Pre_C2HC_dom"/>
</dbReference>
<proteinExistence type="predicted"/>
<keyword evidence="2" id="KW-0472">Membrane</keyword>
<dbReference type="AlphaFoldDB" id="A0A4C1UE98"/>
<evidence type="ECO:0000313" key="5">
    <source>
        <dbReference type="Proteomes" id="UP000299102"/>
    </source>
</evidence>
<sequence>MDTCVRDHIYRVCCSRGSFKLFVLSSVLIVLVFRSRYCISGPTVVGRFLARARPLRALALPRPLQRVATVNIESQGYAPPAEANSNLNNVGFASSASSREKSPSPSVCRGKRTARAISSDESSDEKKQEEHSFQVIQRKHKRSALASTSIILVHTIPNKGSKSQQLLSTILGDYIASLLRVKERKVKAVLKGIPIEFEIENIKIDLERQGYPVVAVHRMHRRDGIALEIFLIILERCDRAKDIFKKLSNVYGLSGTIVEAPYRRGKPGQCHRCQLYGHAEANCHVQPRCVKCLVPHWTKNCNRNRESGDKPSCCNCGKDHTANYGGCSVAPKPKTFKQSKFAKHLPTDKSVEKNQFPPLKQGIRQSTRVHSNFNPRLVGGNILQSALLPPRTNGRNCFHGSTGIKYLLNRVLLNLSQISPGQWRPRLERI</sequence>
<keyword evidence="2" id="KW-1133">Transmembrane helix</keyword>
<evidence type="ECO:0000259" key="3">
    <source>
        <dbReference type="SMART" id="SM00596"/>
    </source>
</evidence>
<gene>
    <name evidence="4" type="primary">ORF1</name>
    <name evidence="4" type="ORF">EVAR_79612_1</name>
</gene>
<organism evidence="4 5">
    <name type="scientific">Eumeta variegata</name>
    <name type="common">Bagworm moth</name>
    <name type="synonym">Eumeta japonica</name>
    <dbReference type="NCBI Taxonomy" id="151549"/>
    <lineage>
        <taxon>Eukaryota</taxon>
        <taxon>Metazoa</taxon>
        <taxon>Ecdysozoa</taxon>
        <taxon>Arthropoda</taxon>
        <taxon>Hexapoda</taxon>
        <taxon>Insecta</taxon>
        <taxon>Pterygota</taxon>
        <taxon>Neoptera</taxon>
        <taxon>Endopterygota</taxon>
        <taxon>Lepidoptera</taxon>
        <taxon>Glossata</taxon>
        <taxon>Ditrysia</taxon>
        <taxon>Tineoidea</taxon>
        <taxon>Psychidae</taxon>
        <taxon>Oiketicinae</taxon>
        <taxon>Eumeta</taxon>
    </lineage>
</organism>
<dbReference type="PANTHER" id="PTHR33273:SF2">
    <property type="entry name" value="ENDONUCLEASE_EXONUCLEASE_PHOSPHATASE DOMAIN-CONTAINING PROTEIN"/>
    <property type="match status" value="1"/>
</dbReference>
<feature type="region of interest" description="Disordered" evidence="1">
    <location>
        <begin position="92"/>
        <end position="137"/>
    </location>
</feature>
<dbReference type="OrthoDB" id="8446474at2759"/>
<comment type="caution">
    <text evidence="4">The sequence shown here is derived from an EMBL/GenBank/DDBJ whole genome shotgun (WGS) entry which is preliminary data.</text>
</comment>
<keyword evidence="2" id="KW-0812">Transmembrane</keyword>
<evidence type="ECO:0000313" key="4">
    <source>
        <dbReference type="EMBL" id="GBP24765.1"/>
    </source>
</evidence>
<feature type="transmembrane region" description="Helical" evidence="2">
    <location>
        <begin position="21"/>
        <end position="37"/>
    </location>
</feature>
<accession>A0A4C1UE98</accession>
<dbReference type="PANTHER" id="PTHR33273">
    <property type="entry name" value="DOMAIN-CONTAINING PROTEIN, PUTATIVE-RELATED"/>
    <property type="match status" value="1"/>
</dbReference>
<name>A0A4C1UE98_EUMVA</name>
<dbReference type="Proteomes" id="UP000299102">
    <property type="component" value="Unassembled WGS sequence"/>
</dbReference>
<evidence type="ECO:0000256" key="1">
    <source>
        <dbReference type="SAM" id="MobiDB-lite"/>
    </source>
</evidence>
<dbReference type="EMBL" id="BGZK01000165">
    <property type="protein sequence ID" value="GBP24765.1"/>
    <property type="molecule type" value="Genomic_DNA"/>
</dbReference>
<evidence type="ECO:0000256" key="2">
    <source>
        <dbReference type="SAM" id="Phobius"/>
    </source>
</evidence>
<protein>
    <submittedName>
        <fullName evidence="4">Nucleic-acid-binding protein from transposon X-element</fullName>
    </submittedName>
</protein>
<reference evidence="4 5" key="1">
    <citation type="journal article" date="2019" name="Commun. Biol.">
        <title>The bagworm genome reveals a unique fibroin gene that provides high tensile strength.</title>
        <authorList>
            <person name="Kono N."/>
            <person name="Nakamura H."/>
            <person name="Ohtoshi R."/>
            <person name="Tomita M."/>
            <person name="Numata K."/>
            <person name="Arakawa K."/>
        </authorList>
    </citation>
    <scope>NUCLEOTIDE SEQUENCE [LARGE SCALE GENOMIC DNA]</scope>
</reference>